<dbReference type="PANTHER" id="PTHR21092:SF0">
    <property type="entry name" value="NICASTRIN"/>
    <property type="match status" value="1"/>
</dbReference>
<keyword evidence="1" id="KW-0812">Transmembrane</keyword>
<keyword evidence="1" id="KW-0472">Membrane</keyword>
<dbReference type="GO" id="GO:0005886">
    <property type="term" value="C:plasma membrane"/>
    <property type="evidence" value="ECO:0007669"/>
    <property type="project" value="TreeGrafter"/>
</dbReference>
<feature type="non-terminal residue" evidence="2">
    <location>
        <position position="1"/>
    </location>
</feature>
<protein>
    <submittedName>
        <fullName evidence="2">Nicastrin</fullName>
    </submittedName>
</protein>
<keyword evidence="1" id="KW-1133">Transmembrane helix</keyword>
<reference evidence="2" key="1">
    <citation type="submission" date="2014-05" db="EMBL/GenBank/DDBJ databases">
        <title>The transcriptome of the halophilic microalga Tetraselmis sp. GSL018 isolated from the Great Salt Lake, Utah.</title>
        <authorList>
            <person name="Jinkerson R.E."/>
            <person name="D'Adamo S."/>
            <person name="Posewitz M.C."/>
        </authorList>
    </citation>
    <scope>NUCLEOTIDE SEQUENCE</scope>
    <source>
        <strain evidence="2">GSL018</strain>
    </source>
</reference>
<dbReference type="AlphaFoldDB" id="A0A061SPG5"/>
<sequence length="389" mass="43452">LSGEPWDNMGSRKFLWDLSRKEDTVAPLQHLRITDVVEMGDLGHLHSGLFLHRQRDYASQLVGAFKEAAGAGISVREASESNPGIPPSSLMSFLRYNSSIRGVVLAEYDEAISQPFYHSHLDSVDGSLFGDRPEPLNTSALAEVAAVTARALHFIAVSSAYGPEVAPLEVDMARMRDLISQLTGCLLKRDPGLSCPLVTDLITVTASYNPLPHYLHIIRRLTADPQDPNPGVKRNIERFVWNFLANATGSNTTKRCDLTESKDVCKEWQVCVGWQYYPEDRKGWCYNASVNYVPSHSTRLKCEGCSYSDFKGRWVVTDEDTGGAFAGWPQDPVWTESDWQNGIPKMRLYQQETWQTELSTLAAGCIVTLVTAVAVRVSRRVFEKHAKRQ</sequence>
<evidence type="ECO:0000313" key="2">
    <source>
        <dbReference type="EMBL" id="JAC84586.1"/>
    </source>
</evidence>
<dbReference type="InterPro" id="IPR008710">
    <property type="entry name" value="Nicastrin"/>
</dbReference>
<name>A0A061SPG5_9CHLO</name>
<evidence type="ECO:0000256" key="1">
    <source>
        <dbReference type="SAM" id="Phobius"/>
    </source>
</evidence>
<dbReference type="Pfam" id="PF05450">
    <property type="entry name" value="Nicastrin"/>
    <property type="match status" value="1"/>
</dbReference>
<organism evidence="2">
    <name type="scientific">Tetraselmis sp. GSL018</name>
    <dbReference type="NCBI Taxonomy" id="582737"/>
    <lineage>
        <taxon>Eukaryota</taxon>
        <taxon>Viridiplantae</taxon>
        <taxon>Chlorophyta</taxon>
        <taxon>core chlorophytes</taxon>
        <taxon>Chlorodendrophyceae</taxon>
        <taxon>Chlorodendrales</taxon>
        <taxon>Chlorodendraceae</taxon>
        <taxon>Tetraselmis</taxon>
    </lineage>
</organism>
<dbReference type="PANTHER" id="PTHR21092">
    <property type="entry name" value="NICASTRIN"/>
    <property type="match status" value="1"/>
</dbReference>
<dbReference type="EMBL" id="GBEZ01000291">
    <property type="protein sequence ID" value="JAC84586.1"/>
    <property type="molecule type" value="Transcribed_RNA"/>
</dbReference>
<gene>
    <name evidence="2" type="primary">NCSTN</name>
    <name evidence="2" type="ORF">TSPGSL018_619</name>
</gene>
<accession>A0A061SPG5</accession>
<proteinExistence type="predicted"/>
<dbReference type="GO" id="GO:0016485">
    <property type="term" value="P:protein processing"/>
    <property type="evidence" value="ECO:0007669"/>
    <property type="project" value="InterPro"/>
</dbReference>
<feature type="transmembrane region" description="Helical" evidence="1">
    <location>
        <begin position="358"/>
        <end position="378"/>
    </location>
</feature>